<evidence type="ECO:0000313" key="1">
    <source>
        <dbReference type="EMBL" id="MCX2974362.1"/>
    </source>
</evidence>
<proteinExistence type="predicted"/>
<dbReference type="RefSeq" id="WP_279253143.1">
    <property type="nucleotide sequence ID" value="NZ_SHNP01000004.1"/>
</dbReference>
<evidence type="ECO:0000313" key="2">
    <source>
        <dbReference type="Proteomes" id="UP001143307"/>
    </source>
</evidence>
<dbReference type="Gene3D" id="1.10.357.10">
    <property type="entry name" value="Tetracycline Repressor, domain 2"/>
    <property type="match status" value="1"/>
</dbReference>
<dbReference type="Proteomes" id="UP001143307">
    <property type="component" value="Unassembled WGS sequence"/>
</dbReference>
<protein>
    <submittedName>
        <fullName evidence="1">Uncharacterized protein</fullName>
    </submittedName>
</protein>
<reference evidence="1" key="1">
    <citation type="submission" date="2019-02" db="EMBL/GenBank/DDBJ databases">
        <authorList>
            <person name="Li S.-H."/>
        </authorList>
    </citation>
    <scope>NUCLEOTIDE SEQUENCE</scope>
    <source>
        <strain evidence="1">IMCC8485</strain>
    </source>
</reference>
<name>A0ABT3SWI3_9GAMM</name>
<dbReference type="InterPro" id="IPR036271">
    <property type="entry name" value="Tet_transcr_reg_TetR-rel_C_sf"/>
</dbReference>
<sequence length="93" mass="10240">MFHEAAAGGERQAWLLENCMGADYEMGAIFVEEYQRQGLIRQGSPQHLLHLISGALTYNLLVAPMTLRATGLDLASAEAIDEQVSLLQDLLRP</sequence>
<organism evidence="1 2">
    <name type="scientific">Candidatus Seongchinamella marina</name>
    <dbReference type="NCBI Taxonomy" id="2518990"/>
    <lineage>
        <taxon>Bacteria</taxon>
        <taxon>Pseudomonadati</taxon>
        <taxon>Pseudomonadota</taxon>
        <taxon>Gammaproteobacteria</taxon>
        <taxon>Cellvibrionales</taxon>
        <taxon>Halieaceae</taxon>
        <taxon>Seongchinamella</taxon>
    </lineage>
</organism>
<comment type="caution">
    <text evidence="1">The sequence shown here is derived from an EMBL/GenBank/DDBJ whole genome shotgun (WGS) entry which is preliminary data.</text>
</comment>
<gene>
    <name evidence="1" type="ORF">EYC87_12290</name>
</gene>
<dbReference type="EMBL" id="SHNP01000004">
    <property type="protein sequence ID" value="MCX2974362.1"/>
    <property type="molecule type" value="Genomic_DNA"/>
</dbReference>
<dbReference type="SUPFAM" id="SSF48498">
    <property type="entry name" value="Tetracyclin repressor-like, C-terminal domain"/>
    <property type="match status" value="1"/>
</dbReference>
<keyword evidence="2" id="KW-1185">Reference proteome</keyword>
<accession>A0ABT3SWI3</accession>